<dbReference type="InterPro" id="IPR036390">
    <property type="entry name" value="WH_DNA-bd_sf"/>
</dbReference>
<dbReference type="STRING" id="1330018.A0A167L0I0"/>
<dbReference type="OrthoDB" id="1110759at2759"/>
<accession>A0A167L0I0</accession>
<evidence type="ECO:0000256" key="3">
    <source>
        <dbReference type="ARBA" id="ARBA00020833"/>
    </source>
</evidence>
<sequence>MSATKATSKKPASKKAVPTHPSFIDMIAEVIANDKENARTGVSRPQIKKFIETKYKLPSTAAVNTQISKALERGTEIGKFVMPKGALAVGRSGWSSVPDALSQVPPARSSSLPRSRPPTRRTRSPRLLPPRRHLSQRSP</sequence>
<feature type="region of interest" description="Disordered" evidence="7">
    <location>
        <begin position="93"/>
        <end position="139"/>
    </location>
</feature>
<keyword evidence="4" id="KW-0158">Chromosome</keyword>
<dbReference type="PANTHER" id="PTHR11467">
    <property type="entry name" value="HISTONE H1"/>
    <property type="match status" value="1"/>
</dbReference>
<evidence type="ECO:0000256" key="1">
    <source>
        <dbReference type="ARBA" id="ARBA00004123"/>
    </source>
</evidence>
<dbReference type="GO" id="GO:0000786">
    <property type="term" value="C:nucleosome"/>
    <property type="evidence" value="ECO:0007669"/>
    <property type="project" value="InterPro"/>
</dbReference>
<dbReference type="InterPro" id="IPR036388">
    <property type="entry name" value="WH-like_DNA-bd_sf"/>
</dbReference>
<dbReference type="CDD" id="cd00073">
    <property type="entry name" value="H15"/>
    <property type="match status" value="1"/>
</dbReference>
<evidence type="ECO:0000259" key="8">
    <source>
        <dbReference type="PROSITE" id="PS51504"/>
    </source>
</evidence>
<feature type="compositionally biased region" description="Low complexity" evidence="7">
    <location>
        <begin position="105"/>
        <end position="114"/>
    </location>
</feature>
<evidence type="ECO:0000256" key="6">
    <source>
        <dbReference type="ARBA" id="ARBA00023242"/>
    </source>
</evidence>
<dbReference type="GO" id="GO:0045910">
    <property type="term" value="P:negative regulation of DNA recombination"/>
    <property type="evidence" value="ECO:0007669"/>
    <property type="project" value="TreeGrafter"/>
</dbReference>
<evidence type="ECO:0000256" key="2">
    <source>
        <dbReference type="ARBA" id="ARBA00004286"/>
    </source>
</evidence>
<gene>
    <name evidence="9" type="ORF">CALVIDRAFT_538351</name>
</gene>
<proteinExistence type="predicted"/>
<dbReference type="Pfam" id="PF00538">
    <property type="entry name" value="Linker_histone"/>
    <property type="match status" value="1"/>
</dbReference>
<dbReference type="PROSITE" id="PS51504">
    <property type="entry name" value="H15"/>
    <property type="match status" value="1"/>
</dbReference>
<keyword evidence="5" id="KW-0238">DNA-binding</keyword>
<dbReference type="GO" id="GO:0003690">
    <property type="term" value="F:double-stranded DNA binding"/>
    <property type="evidence" value="ECO:0007669"/>
    <property type="project" value="TreeGrafter"/>
</dbReference>
<name>A0A167L0I0_CALVF</name>
<comment type="subcellular location">
    <subcellularLocation>
        <location evidence="2">Chromosome</location>
    </subcellularLocation>
    <subcellularLocation>
        <location evidence="1">Nucleus</location>
    </subcellularLocation>
</comment>
<dbReference type="InterPro" id="IPR005818">
    <property type="entry name" value="Histone_H1/H5_H15"/>
</dbReference>
<dbReference type="Proteomes" id="UP000076738">
    <property type="component" value="Unassembled WGS sequence"/>
</dbReference>
<dbReference type="AlphaFoldDB" id="A0A167L0I0"/>
<keyword evidence="10" id="KW-1185">Reference proteome</keyword>
<evidence type="ECO:0000256" key="7">
    <source>
        <dbReference type="SAM" id="MobiDB-lite"/>
    </source>
</evidence>
<organism evidence="9 10">
    <name type="scientific">Calocera viscosa (strain TUFC12733)</name>
    <dbReference type="NCBI Taxonomy" id="1330018"/>
    <lineage>
        <taxon>Eukaryota</taxon>
        <taxon>Fungi</taxon>
        <taxon>Dikarya</taxon>
        <taxon>Basidiomycota</taxon>
        <taxon>Agaricomycotina</taxon>
        <taxon>Dacrymycetes</taxon>
        <taxon>Dacrymycetales</taxon>
        <taxon>Dacrymycetaceae</taxon>
        <taxon>Calocera</taxon>
    </lineage>
</organism>
<dbReference type="GO" id="GO:0031492">
    <property type="term" value="F:nucleosomal DNA binding"/>
    <property type="evidence" value="ECO:0007669"/>
    <property type="project" value="TreeGrafter"/>
</dbReference>
<dbReference type="PANTHER" id="PTHR11467:SF36">
    <property type="entry name" value="HISTONE 24-RELATED"/>
    <property type="match status" value="1"/>
</dbReference>
<dbReference type="EMBL" id="KV417290">
    <property type="protein sequence ID" value="KZO95210.1"/>
    <property type="molecule type" value="Genomic_DNA"/>
</dbReference>
<dbReference type="SUPFAM" id="SSF46785">
    <property type="entry name" value="Winged helix' DNA-binding domain"/>
    <property type="match status" value="1"/>
</dbReference>
<protein>
    <recommendedName>
        <fullName evidence="3">Histone H1</fullName>
    </recommendedName>
</protein>
<dbReference type="GO" id="GO:0005634">
    <property type="term" value="C:nucleus"/>
    <property type="evidence" value="ECO:0007669"/>
    <property type="project" value="UniProtKB-SubCell"/>
</dbReference>
<dbReference type="GO" id="GO:0030261">
    <property type="term" value="P:chromosome condensation"/>
    <property type="evidence" value="ECO:0007669"/>
    <property type="project" value="TreeGrafter"/>
</dbReference>
<feature type="domain" description="H15" evidence="8">
    <location>
        <begin position="19"/>
        <end position="106"/>
    </location>
</feature>
<keyword evidence="6" id="KW-0539">Nucleus</keyword>
<reference evidence="9 10" key="1">
    <citation type="journal article" date="2016" name="Mol. Biol. Evol.">
        <title>Comparative Genomics of Early-Diverging Mushroom-Forming Fungi Provides Insights into the Origins of Lignocellulose Decay Capabilities.</title>
        <authorList>
            <person name="Nagy L.G."/>
            <person name="Riley R."/>
            <person name="Tritt A."/>
            <person name="Adam C."/>
            <person name="Daum C."/>
            <person name="Floudas D."/>
            <person name="Sun H."/>
            <person name="Yadav J.S."/>
            <person name="Pangilinan J."/>
            <person name="Larsson K.H."/>
            <person name="Matsuura K."/>
            <person name="Barry K."/>
            <person name="Labutti K."/>
            <person name="Kuo R."/>
            <person name="Ohm R.A."/>
            <person name="Bhattacharya S.S."/>
            <person name="Shirouzu T."/>
            <person name="Yoshinaga Y."/>
            <person name="Martin F.M."/>
            <person name="Grigoriev I.V."/>
            <person name="Hibbett D.S."/>
        </authorList>
    </citation>
    <scope>NUCLEOTIDE SEQUENCE [LARGE SCALE GENOMIC DNA]</scope>
    <source>
        <strain evidence="9 10">TUFC12733</strain>
    </source>
</reference>
<dbReference type="Gene3D" id="1.10.10.10">
    <property type="entry name" value="Winged helix-like DNA-binding domain superfamily/Winged helix DNA-binding domain"/>
    <property type="match status" value="1"/>
</dbReference>
<evidence type="ECO:0000256" key="4">
    <source>
        <dbReference type="ARBA" id="ARBA00022454"/>
    </source>
</evidence>
<dbReference type="SMART" id="SM00526">
    <property type="entry name" value="H15"/>
    <property type="match status" value="1"/>
</dbReference>
<dbReference type="GO" id="GO:0006334">
    <property type="term" value="P:nucleosome assembly"/>
    <property type="evidence" value="ECO:0007669"/>
    <property type="project" value="InterPro"/>
</dbReference>
<evidence type="ECO:0000313" key="9">
    <source>
        <dbReference type="EMBL" id="KZO95210.1"/>
    </source>
</evidence>
<feature type="compositionally biased region" description="Basic residues" evidence="7">
    <location>
        <begin position="117"/>
        <end position="139"/>
    </location>
</feature>
<evidence type="ECO:0000256" key="5">
    <source>
        <dbReference type="ARBA" id="ARBA00023125"/>
    </source>
</evidence>
<evidence type="ECO:0000313" key="10">
    <source>
        <dbReference type="Proteomes" id="UP000076738"/>
    </source>
</evidence>